<dbReference type="InterPro" id="IPR052955">
    <property type="entry name" value="UPF0703_membrane_permease"/>
</dbReference>
<dbReference type="PANTHER" id="PTHR40047:SF1">
    <property type="entry name" value="UPF0703 PROTEIN YCGQ"/>
    <property type="match status" value="1"/>
</dbReference>
<dbReference type="Pfam" id="PF21537">
    <property type="entry name" value="DUF1980_C"/>
    <property type="match status" value="1"/>
</dbReference>
<dbReference type="RefSeq" id="WP_209890153.1">
    <property type="nucleotide sequence ID" value="NZ_JAGGMR010000001.1"/>
</dbReference>
<dbReference type="EMBL" id="JAGGMR010000001">
    <property type="protein sequence ID" value="MBP2190269.1"/>
    <property type="molecule type" value="Genomic_DNA"/>
</dbReference>
<feature type="compositionally biased region" description="Basic and acidic residues" evidence="1">
    <location>
        <begin position="229"/>
        <end position="241"/>
    </location>
</feature>
<feature type="compositionally biased region" description="Basic and acidic residues" evidence="1">
    <location>
        <begin position="209"/>
        <end position="218"/>
    </location>
</feature>
<name>A0ABS4QGR9_9NOCA</name>
<dbReference type="InterPro" id="IPR015402">
    <property type="entry name" value="DUF1980"/>
</dbReference>
<keyword evidence="2" id="KW-1133">Transmembrane helix</keyword>
<evidence type="ECO:0000259" key="3">
    <source>
        <dbReference type="Pfam" id="PF21537"/>
    </source>
</evidence>
<protein>
    <submittedName>
        <fullName evidence="4">Repeat protein (TIGR03943 family)</fullName>
    </submittedName>
</protein>
<comment type="caution">
    <text evidence="4">The sequence shown here is derived from an EMBL/GenBank/DDBJ whole genome shotgun (WGS) entry which is preliminary data.</text>
</comment>
<gene>
    <name evidence="4" type="ORF">BJ987_003170</name>
</gene>
<sequence length="241" mass="26065">MTREAQNLLLLLLGAAVLMITLDGTYLNYVKPGLFPFLLISGLVIVALALVAIGRDIWGGRATPGHEHGTGRSQWLLLIPVAALLLIAPPALGAGGAETTAPVRVVPDSPGEQPRTWPFPPLPAEPVPALSISELVARATLDSLHSLDGRTVLIRGFVLRGERTEGIDLARVAITCCVADARYVRVHLAGLPEEFAEDTWLEIRGRIEPGSAHRDPDRTPTLAVAEYQPIERPEHPYEKVR</sequence>
<dbReference type="NCBIfam" id="TIGR03943">
    <property type="entry name" value="TIGR03943 family putative permease subunit"/>
    <property type="match status" value="1"/>
</dbReference>
<accession>A0ABS4QGR9</accession>
<evidence type="ECO:0000256" key="2">
    <source>
        <dbReference type="SAM" id="Phobius"/>
    </source>
</evidence>
<feature type="transmembrane region" description="Helical" evidence="2">
    <location>
        <begin position="34"/>
        <end position="54"/>
    </location>
</feature>
<dbReference type="PANTHER" id="PTHR40047">
    <property type="entry name" value="UPF0703 PROTEIN YCGQ"/>
    <property type="match status" value="1"/>
</dbReference>
<organism evidence="4 5">
    <name type="scientific">Nocardia goodfellowii</name>
    <dbReference type="NCBI Taxonomy" id="882446"/>
    <lineage>
        <taxon>Bacteria</taxon>
        <taxon>Bacillati</taxon>
        <taxon>Actinomycetota</taxon>
        <taxon>Actinomycetes</taxon>
        <taxon>Mycobacteriales</taxon>
        <taxon>Nocardiaceae</taxon>
        <taxon>Nocardia</taxon>
    </lineage>
</organism>
<keyword evidence="2" id="KW-0812">Transmembrane</keyword>
<proteinExistence type="predicted"/>
<evidence type="ECO:0000313" key="5">
    <source>
        <dbReference type="Proteomes" id="UP001519325"/>
    </source>
</evidence>
<keyword evidence="2" id="KW-0472">Membrane</keyword>
<dbReference type="InterPro" id="IPR048447">
    <property type="entry name" value="DUF1980_C"/>
</dbReference>
<feature type="region of interest" description="Disordered" evidence="1">
    <location>
        <begin position="209"/>
        <end position="241"/>
    </location>
</feature>
<reference evidence="4 5" key="1">
    <citation type="submission" date="2021-03" db="EMBL/GenBank/DDBJ databases">
        <title>Sequencing the genomes of 1000 actinobacteria strains.</title>
        <authorList>
            <person name="Klenk H.-P."/>
        </authorList>
    </citation>
    <scope>NUCLEOTIDE SEQUENCE [LARGE SCALE GENOMIC DNA]</scope>
    <source>
        <strain evidence="4 5">DSM 45516</strain>
    </source>
</reference>
<evidence type="ECO:0000313" key="4">
    <source>
        <dbReference type="EMBL" id="MBP2190269.1"/>
    </source>
</evidence>
<keyword evidence="5" id="KW-1185">Reference proteome</keyword>
<evidence type="ECO:0000256" key="1">
    <source>
        <dbReference type="SAM" id="MobiDB-lite"/>
    </source>
</evidence>
<dbReference type="Proteomes" id="UP001519325">
    <property type="component" value="Unassembled WGS sequence"/>
</dbReference>
<feature type="domain" description="DUF1980" evidence="3">
    <location>
        <begin position="146"/>
        <end position="237"/>
    </location>
</feature>
<feature type="transmembrane region" description="Helical" evidence="2">
    <location>
        <begin position="75"/>
        <end position="97"/>
    </location>
</feature>